<dbReference type="RefSeq" id="WP_188826511.1">
    <property type="nucleotide sequence ID" value="NZ_BMHH01000045.1"/>
</dbReference>
<dbReference type="SUPFAM" id="SSF54427">
    <property type="entry name" value="NTF2-like"/>
    <property type="match status" value="1"/>
</dbReference>
<evidence type="ECO:0000313" key="2">
    <source>
        <dbReference type="Proteomes" id="UP000646478"/>
    </source>
</evidence>
<proteinExistence type="predicted"/>
<protein>
    <recommendedName>
        <fullName evidence="3">SnoaL-like domain-containing protein</fullName>
    </recommendedName>
</protein>
<organism evidence="1 2">
    <name type="scientific">Brucella endophytica</name>
    <dbReference type="NCBI Taxonomy" id="1963359"/>
    <lineage>
        <taxon>Bacteria</taxon>
        <taxon>Pseudomonadati</taxon>
        <taxon>Pseudomonadota</taxon>
        <taxon>Alphaproteobacteria</taxon>
        <taxon>Hyphomicrobiales</taxon>
        <taxon>Brucellaceae</taxon>
        <taxon>Brucella/Ochrobactrum group</taxon>
        <taxon>Brucella</taxon>
    </lineage>
</organism>
<reference evidence="1" key="2">
    <citation type="submission" date="2020-09" db="EMBL/GenBank/DDBJ databases">
        <authorList>
            <person name="Sun Q."/>
            <person name="Zhou Y."/>
        </authorList>
    </citation>
    <scope>NUCLEOTIDE SEQUENCE</scope>
    <source>
        <strain evidence="1">CGMCC 1.15082</strain>
    </source>
</reference>
<dbReference type="EMBL" id="BMHH01000045">
    <property type="protein sequence ID" value="GGB13120.1"/>
    <property type="molecule type" value="Genomic_DNA"/>
</dbReference>
<dbReference type="AlphaFoldDB" id="A0A916WN10"/>
<keyword evidence="2" id="KW-1185">Reference proteome</keyword>
<reference evidence="1" key="1">
    <citation type="journal article" date="2014" name="Int. J. Syst. Evol. Microbiol.">
        <title>Complete genome sequence of Corynebacterium casei LMG S-19264T (=DSM 44701T), isolated from a smear-ripened cheese.</title>
        <authorList>
            <consortium name="US DOE Joint Genome Institute (JGI-PGF)"/>
            <person name="Walter F."/>
            <person name="Albersmeier A."/>
            <person name="Kalinowski J."/>
            <person name="Ruckert C."/>
        </authorList>
    </citation>
    <scope>NUCLEOTIDE SEQUENCE</scope>
    <source>
        <strain evidence="1">CGMCC 1.15082</strain>
    </source>
</reference>
<accession>A0A916WN10</accession>
<comment type="caution">
    <text evidence="1">The sequence shown here is derived from an EMBL/GenBank/DDBJ whole genome shotgun (WGS) entry which is preliminary data.</text>
</comment>
<evidence type="ECO:0008006" key="3">
    <source>
        <dbReference type="Google" id="ProtNLM"/>
    </source>
</evidence>
<dbReference type="Proteomes" id="UP000646478">
    <property type="component" value="Unassembled WGS sequence"/>
</dbReference>
<evidence type="ECO:0000313" key="1">
    <source>
        <dbReference type="EMBL" id="GGB13120.1"/>
    </source>
</evidence>
<dbReference type="InterPro" id="IPR032710">
    <property type="entry name" value="NTF2-like_dom_sf"/>
</dbReference>
<name>A0A916WN10_9HYPH</name>
<dbReference type="Gene3D" id="3.10.450.50">
    <property type="match status" value="1"/>
</dbReference>
<sequence length="154" mass="17555">MQHNAIGKETQDSDISTLADLVRDWVETGWRHTPEEPFSFRGRLERFYDWSSDGTQFFDDFDKERRVNTNVAQYAAIWDAVIPSMKRLTNVIVGEPRTLVASDFAVMSVQFVTSFVTAAGDEGRAHTLSSLVWRRSDDGWRIIREHGSGLASQQ</sequence>
<gene>
    <name evidence="1" type="ORF">GCM10011491_46080</name>
</gene>